<dbReference type="EMBL" id="ML179046">
    <property type="protein sequence ID" value="THV05891.1"/>
    <property type="molecule type" value="Genomic_DNA"/>
</dbReference>
<proteinExistence type="predicted"/>
<dbReference type="Proteomes" id="UP000297245">
    <property type="component" value="Unassembled WGS sequence"/>
</dbReference>
<evidence type="ECO:0000313" key="1">
    <source>
        <dbReference type="EMBL" id="THV05891.1"/>
    </source>
</evidence>
<sequence>MVMFLVKRRLVRLRGVKRKIFKPGLIKPDSSTTVDIGSNEMSIWEDDMGDMDLKLIEGESVSNEDSSILIFEVAGSAAPAGPTPVIFHSPIPATLSSGSRRAVPPICMFSIVWQTNGFSGTGPLLGPGSDPRTPITQ</sequence>
<dbReference type="AlphaFoldDB" id="A0A4S8MSP3"/>
<accession>A0A4S8MSP3</accession>
<gene>
    <name evidence="1" type="ORF">K435DRAFT_789907</name>
</gene>
<protein>
    <submittedName>
        <fullName evidence="1">Uncharacterized protein</fullName>
    </submittedName>
</protein>
<name>A0A4S8MSP3_DENBC</name>
<organism evidence="1 2">
    <name type="scientific">Dendrothele bispora (strain CBS 962.96)</name>
    <dbReference type="NCBI Taxonomy" id="1314807"/>
    <lineage>
        <taxon>Eukaryota</taxon>
        <taxon>Fungi</taxon>
        <taxon>Dikarya</taxon>
        <taxon>Basidiomycota</taxon>
        <taxon>Agaricomycotina</taxon>
        <taxon>Agaricomycetes</taxon>
        <taxon>Agaricomycetidae</taxon>
        <taxon>Agaricales</taxon>
        <taxon>Agaricales incertae sedis</taxon>
        <taxon>Dendrothele</taxon>
    </lineage>
</organism>
<evidence type="ECO:0000313" key="2">
    <source>
        <dbReference type="Proteomes" id="UP000297245"/>
    </source>
</evidence>
<reference evidence="1 2" key="1">
    <citation type="journal article" date="2019" name="Nat. Ecol. Evol.">
        <title>Megaphylogeny resolves global patterns of mushroom evolution.</title>
        <authorList>
            <person name="Varga T."/>
            <person name="Krizsan K."/>
            <person name="Foldi C."/>
            <person name="Dima B."/>
            <person name="Sanchez-Garcia M."/>
            <person name="Sanchez-Ramirez S."/>
            <person name="Szollosi G.J."/>
            <person name="Szarkandi J.G."/>
            <person name="Papp V."/>
            <person name="Albert L."/>
            <person name="Andreopoulos W."/>
            <person name="Angelini C."/>
            <person name="Antonin V."/>
            <person name="Barry K.W."/>
            <person name="Bougher N.L."/>
            <person name="Buchanan P."/>
            <person name="Buyck B."/>
            <person name="Bense V."/>
            <person name="Catcheside P."/>
            <person name="Chovatia M."/>
            <person name="Cooper J."/>
            <person name="Damon W."/>
            <person name="Desjardin D."/>
            <person name="Finy P."/>
            <person name="Geml J."/>
            <person name="Haridas S."/>
            <person name="Hughes K."/>
            <person name="Justo A."/>
            <person name="Karasinski D."/>
            <person name="Kautmanova I."/>
            <person name="Kiss B."/>
            <person name="Kocsube S."/>
            <person name="Kotiranta H."/>
            <person name="LaButti K.M."/>
            <person name="Lechner B.E."/>
            <person name="Liimatainen K."/>
            <person name="Lipzen A."/>
            <person name="Lukacs Z."/>
            <person name="Mihaltcheva S."/>
            <person name="Morgado L.N."/>
            <person name="Niskanen T."/>
            <person name="Noordeloos M.E."/>
            <person name="Ohm R.A."/>
            <person name="Ortiz-Santana B."/>
            <person name="Ovrebo C."/>
            <person name="Racz N."/>
            <person name="Riley R."/>
            <person name="Savchenko A."/>
            <person name="Shiryaev A."/>
            <person name="Soop K."/>
            <person name="Spirin V."/>
            <person name="Szebenyi C."/>
            <person name="Tomsovsky M."/>
            <person name="Tulloss R.E."/>
            <person name="Uehling J."/>
            <person name="Grigoriev I.V."/>
            <person name="Vagvolgyi C."/>
            <person name="Papp T."/>
            <person name="Martin F.M."/>
            <person name="Miettinen O."/>
            <person name="Hibbett D.S."/>
            <person name="Nagy L.G."/>
        </authorList>
    </citation>
    <scope>NUCLEOTIDE SEQUENCE [LARGE SCALE GENOMIC DNA]</scope>
    <source>
        <strain evidence="1 2">CBS 962.96</strain>
    </source>
</reference>
<keyword evidence="2" id="KW-1185">Reference proteome</keyword>